<proteinExistence type="predicted"/>
<gene>
    <name evidence="2" type="ORF">DCHRY22_LOCUS3568</name>
</gene>
<keyword evidence="1" id="KW-1133">Transmembrane helix</keyword>
<protein>
    <submittedName>
        <fullName evidence="2">(African queen) hypothetical protein</fullName>
    </submittedName>
</protein>
<dbReference type="AlphaFoldDB" id="A0A8J2W0D1"/>
<keyword evidence="1" id="KW-0812">Transmembrane</keyword>
<evidence type="ECO:0000256" key="1">
    <source>
        <dbReference type="SAM" id="Phobius"/>
    </source>
</evidence>
<evidence type="ECO:0000313" key="3">
    <source>
        <dbReference type="Proteomes" id="UP000789524"/>
    </source>
</evidence>
<feature type="transmembrane region" description="Helical" evidence="1">
    <location>
        <begin position="70"/>
        <end position="94"/>
    </location>
</feature>
<keyword evidence="3" id="KW-1185">Reference proteome</keyword>
<keyword evidence="1" id="KW-0472">Membrane</keyword>
<accession>A0A8J2W0D1</accession>
<sequence>MWYSNVLGYLRSESIEMLEYAKCGNSSISMIPTVIWTAGSAALAHRLISALFRRFMFRRIPLWEIILQRLLFIWMVIYSIHFWMIVVNVIKLLIEYCYQTKSGVMTSEELEQQYLMQQWTVWMVSVMPAVLFAHTTNKDTTPPLMIWITTSPWQRREMGAYGYYLNRPFSSLEPPTTTVQQRALTLRKAFSDSKTIIKEPPRKRRYSKSVILTLRRDYRDHEGGYPGLAPVIAPRPGQASL</sequence>
<reference evidence="2" key="1">
    <citation type="submission" date="2021-09" db="EMBL/GenBank/DDBJ databases">
        <authorList>
            <person name="Martin H S."/>
        </authorList>
    </citation>
    <scope>NUCLEOTIDE SEQUENCE</scope>
</reference>
<comment type="caution">
    <text evidence="2">The sequence shown here is derived from an EMBL/GenBank/DDBJ whole genome shotgun (WGS) entry which is preliminary data.</text>
</comment>
<dbReference type="Proteomes" id="UP000789524">
    <property type="component" value="Unassembled WGS sequence"/>
</dbReference>
<organism evidence="2 3">
    <name type="scientific">Danaus chrysippus</name>
    <name type="common">African queen</name>
    <dbReference type="NCBI Taxonomy" id="151541"/>
    <lineage>
        <taxon>Eukaryota</taxon>
        <taxon>Metazoa</taxon>
        <taxon>Ecdysozoa</taxon>
        <taxon>Arthropoda</taxon>
        <taxon>Hexapoda</taxon>
        <taxon>Insecta</taxon>
        <taxon>Pterygota</taxon>
        <taxon>Neoptera</taxon>
        <taxon>Endopterygota</taxon>
        <taxon>Lepidoptera</taxon>
        <taxon>Glossata</taxon>
        <taxon>Ditrysia</taxon>
        <taxon>Papilionoidea</taxon>
        <taxon>Nymphalidae</taxon>
        <taxon>Danainae</taxon>
        <taxon>Danaini</taxon>
        <taxon>Danaina</taxon>
        <taxon>Danaus</taxon>
        <taxon>Anosia</taxon>
    </lineage>
</organism>
<feature type="transmembrane region" description="Helical" evidence="1">
    <location>
        <begin position="27"/>
        <end position="49"/>
    </location>
</feature>
<dbReference type="EMBL" id="CAKASE010000047">
    <property type="protein sequence ID" value="CAG9562195.1"/>
    <property type="molecule type" value="Genomic_DNA"/>
</dbReference>
<dbReference type="OrthoDB" id="7465310at2759"/>
<evidence type="ECO:0000313" key="2">
    <source>
        <dbReference type="EMBL" id="CAG9562195.1"/>
    </source>
</evidence>
<name>A0A8J2W0D1_9NEOP</name>